<dbReference type="EMBL" id="JAVDYD010000001">
    <property type="protein sequence ID" value="MDR7338548.1"/>
    <property type="molecule type" value="Genomic_DNA"/>
</dbReference>
<feature type="region of interest" description="Disordered" evidence="1">
    <location>
        <begin position="1"/>
        <end position="21"/>
    </location>
</feature>
<keyword evidence="3" id="KW-0328">Glycosyltransferase</keyword>
<dbReference type="SUPFAM" id="SSF53448">
    <property type="entry name" value="Nucleotide-diphospho-sugar transferases"/>
    <property type="match status" value="1"/>
</dbReference>
<reference evidence="3" key="1">
    <citation type="submission" date="2022-12" db="EMBL/GenBank/DDBJ databases">
        <title>Gycomyces niveus sp.nov., a novel actinomycete isolated from soil in Shouguang.</title>
        <authorList>
            <person name="Yang X."/>
        </authorList>
    </citation>
    <scope>NUCLEOTIDE SEQUENCE</scope>
    <source>
        <strain evidence="3">DSM 44724</strain>
    </source>
</reference>
<dbReference type="GO" id="GO:0016757">
    <property type="term" value="F:glycosyltransferase activity"/>
    <property type="evidence" value="ECO:0007669"/>
    <property type="project" value="UniProtKB-KW"/>
</dbReference>
<dbReference type="Pfam" id="PF00535">
    <property type="entry name" value="Glycos_transf_2"/>
    <property type="match status" value="1"/>
</dbReference>
<keyword evidence="6" id="KW-1185">Reference proteome</keyword>
<reference evidence="4 6" key="2">
    <citation type="submission" date="2023-07" db="EMBL/GenBank/DDBJ databases">
        <title>Sequencing the genomes of 1000 actinobacteria strains.</title>
        <authorList>
            <person name="Klenk H.-P."/>
        </authorList>
    </citation>
    <scope>NUCLEOTIDE SEQUENCE [LARGE SCALE GENOMIC DNA]</scope>
    <source>
        <strain evidence="4 6">DSM 44724</strain>
    </source>
</reference>
<dbReference type="Proteomes" id="UP001183604">
    <property type="component" value="Unassembled WGS sequence"/>
</dbReference>
<evidence type="ECO:0000256" key="1">
    <source>
        <dbReference type="SAM" id="MobiDB-lite"/>
    </source>
</evidence>
<accession>A0A9X3PWG2</accession>
<dbReference type="InterPro" id="IPR050834">
    <property type="entry name" value="Glycosyltransf_2"/>
</dbReference>
<dbReference type="EMBL" id="JAPZVQ010000014">
    <property type="protein sequence ID" value="MDA1387188.1"/>
    <property type="molecule type" value="Genomic_DNA"/>
</dbReference>
<evidence type="ECO:0000313" key="3">
    <source>
        <dbReference type="EMBL" id="MDA1387188.1"/>
    </source>
</evidence>
<evidence type="ECO:0000313" key="5">
    <source>
        <dbReference type="Proteomes" id="UP001145799"/>
    </source>
</evidence>
<evidence type="ECO:0000313" key="6">
    <source>
        <dbReference type="Proteomes" id="UP001183604"/>
    </source>
</evidence>
<dbReference type="InterPro" id="IPR029044">
    <property type="entry name" value="Nucleotide-diphossugar_trans"/>
</dbReference>
<name>A0A9X3PWG2_9ACTN</name>
<dbReference type="Gene3D" id="3.90.550.10">
    <property type="entry name" value="Spore Coat Polysaccharide Biosynthesis Protein SpsA, Chain A"/>
    <property type="match status" value="1"/>
</dbReference>
<keyword evidence="3" id="KW-0808">Transferase</keyword>
<evidence type="ECO:0000313" key="4">
    <source>
        <dbReference type="EMBL" id="MDR7338548.1"/>
    </source>
</evidence>
<dbReference type="RefSeq" id="WP_270123684.1">
    <property type="nucleotide sequence ID" value="NZ_BAAAOM010000004.1"/>
</dbReference>
<dbReference type="InterPro" id="IPR001173">
    <property type="entry name" value="Glyco_trans_2-like"/>
</dbReference>
<gene>
    <name evidence="4" type="ORF">J2S69_002267</name>
    <name evidence="3" type="ORF">O2L01_19490</name>
</gene>
<dbReference type="PANTHER" id="PTHR43685:SF3">
    <property type="entry name" value="SLR2126 PROTEIN"/>
    <property type="match status" value="1"/>
</dbReference>
<feature type="domain" description="Glycosyltransferase 2-like" evidence="2">
    <location>
        <begin position="33"/>
        <end position="154"/>
    </location>
</feature>
<evidence type="ECO:0000259" key="2">
    <source>
        <dbReference type="Pfam" id="PF00535"/>
    </source>
</evidence>
<dbReference type="PANTHER" id="PTHR43685">
    <property type="entry name" value="GLYCOSYLTRANSFERASE"/>
    <property type="match status" value="1"/>
</dbReference>
<sequence length="517" mass="55884">MENPTPPLRAFRNDSGSLTPARLGEWTPTKRVSVVVPAFGGQDKLDLVLASLAAQTYPADLLEAVVVDDGSEPPLRLPDVRPAATRIVPNRPGRWGIAAAVDAGVAAAEGELIVRLDSDVVAGAHHVEAHARWHEFGDYFAVIGKLAFVDIDLGADPLDPGRVREAVGAGRVANLFAGRDVSEDWEVALVKESGGVVEDPVRAFTIANGATISFTRAMYDDCGGTDATMPLGSDTDLGYRMAQQGAFFTADAEATAWHLGMSQMKARREEGKRYRRPFAANRIPSLRHLRAEAGRAWETPYVRVVVDADGARLEPVRATVNAVLSGAPADIEVVLTGPWASLTEERVAPLEDPLLNLRLIRETFRGDARVRFLERTPATVAPVPFQLTLAPGAVPRPDGVEGLVRFADERRLGRVETAVPSRVGPLRVRLDRTAALARAERLREPGEDLDAVLDAVWGVGRAEPGAWFLTEDSKAEARRREIADLKAALARLEGATPAPVQRSLPRRAAGRLRRLFG</sequence>
<dbReference type="AlphaFoldDB" id="A0A9X3PWG2"/>
<protein>
    <submittedName>
        <fullName evidence="3 4">Glycosyltransferase</fullName>
        <ecNumber evidence="3">2.4.-.-</ecNumber>
    </submittedName>
</protein>
<comment type="caution">
    <text evidence="3">The sequence shown here is derived from an EMBL/GenBank/DDBJ whole genome shotgun (WGS) entry which is preliminary data.</text>
</comment>
<dbReference type="Proteomes" id="UP001145799">
    <property type="component" value="Unassembled WGS sequence"/>
</dbReference>
<proteinExistence type="predicted"/>
<organism evidence="3 5">
    <name type="scientific">Glycomyces lechevalierae</name>
    <dbReference type="NCBI Taxonomy" id="256034"/>
    <lineage>
        <taxon>Bacteria</taxon>
        <taxon>Bacillati</taxon>
        <taxon>Actinomycetota</taxon>
        <taxon>Actinomycetes</taxon>
        <taxon>Glycomycetales</taxon>
        <taxon>Glycomycetaceae</taxon>
        <taxon>Glycomyces</taxon>
    </lineage>
</organism>
<dbReference type="EC" id="2.4.-.-" evidence="3"/>